<dbReference type="PANTHER" id="PTHR11851:SF134">
    <property type="entry name" value="ZINC-DEPENDENT PROTEASE"/>
    <property type="match status" value="1"/>
</dbReference>
<dbReference type="SUPFAM" id="SSF63411">
    <property type="entry name" value="LuxS/MPP-like metallohydrolase"/>
    <property type="match status" value="2"/>
</dbReference>
<dbReference type="Gene3D" id="3.30.830.10">
    <property type="entry name" value="Metalloenzyme, LuxS/M16 peptidase-like"/>
    <property type="match status" value="2"/>
</dbReference>
<sequence>MGLMRHGAGETILRERAAAGMRCCIYPKKQFGEKFAAVVVPFGSNDVCCQGENSEKPIRFPLGVAHFIEHKLFQQSWGDALFQFGKQGAAANAFTDGEKTVYYFSCRENFMENLRLLLDFVQHPCFQEEDVEKEKSIIRSEIRMGKDDANRAAYETMVDLMYQKHPVRFPVAGTEESVKNTTAEKMQKVYDACYLPQKFWLICAGDVDDHQIMEATALVQEKESTGKIVYCKEPDTIQERYREIAMGLRRPVFQVGFKLEPGERNLREKLAMELLMDLWAGESSPFFLEAYEKDLLDAPLERMYSCGNGFAFCAFMGSGEQAEETAELLLTHWKRLKQNGIDENHFRRLQKKAVGQTLRLFQSISAIGLTQIELTPFDADLSDLFRLTKELHKKDLEKLLQNTIAQDKMVLSVMR</sequence>
<gene>
    <name evidence="3" type="ORF">SAMN02745138_01378</name>
</gene>
<dbReference type="InterPro" id="IPR011765">
    <property type="entry name" value="Pept_M16_N"/>
</dbReference>
<dbReference type="OrthoDB" id="9811314at2"/>
<dbReference type="NCBIfam" id="NF047421">
    <property type="entry name" value="YfmH_fam"/>
    <property type="match status" value="1"/>
</dbReference>
<evidence type="ECO:0000313" key="4">
    <source>
        <dbReference type="Proteomes" id="UP000183975"/>
    </source>
</evidence>
<feature type="domain" description="Peptidase M16 C-terminal" evidence="2">
    <location>
        <begin position="182"/>
        <end position="351"/>
    </location>
</feature>
<dbReference type="RefSeq" id="WP_072850403.1">
    <property type="nucleotide sequence ID" value="NZ_FRAH01000020.1"/>
</dbReference>
<dbReference type="PANTHER" id="PTHR11851">
    <property type="entry name" value="METALLOPROTEASE"/>
    <property type="match status" value="1"/>
</dbReference>
<proteinExistence type="predicted"/>
<dbReference type="GO" id="GO:0046872">
    <property type="term" value="F:metal ion binding"/>
    <property type="evidence" value="ECO:0007669"/>
    <property type="project" value="InterPro"/>
</dbReference>
<dbReference type="Proteomes" id="UP000183975">
    <property type="component" value="Unassembled WGS sequence"/>
</dbReference>
<reference evidence="3 4" key="1">
    <citation type="submission" date="2016-11" db="EMBL/GenBank/DDBJ databases">
        <authorList>
            <person name="Jaros S."/>
            <person name="Januszkiewicz K."/>
            <person name="Wedrychowicz H."/>
        </authorList>
    </citation>
    <scope>NUCLEOTIDE SEQUENCE [LARGE SCALE GENOMIC DNA]</scope>
    <source>
        <strain evidence="3 4">DSM 14214</strain>
    </source>
</reference>
<evidence type="ECO:0000259" key="2">
    <source>
        <dbReference type="Pfam" id="PF05193"/>
    </source>
</evidence>
<keyword evidence="4" id="KW-1185">Reference proteome</keyword>
<dbReference type="Pfam" id="PF00675">
    <property type="entry name" value="Peptidase_M16"/>
    <property type="match status" value="1"/>
</dbReference>
<protein>
    <submittedName>
        <fullName evidence="3">Predicted Zn-dependent peptidase</fullName>
    </submittedName>
</protein>
<organism evidence="3 4">
    <name type="scientific">Anaerotignum lactatifermentans DSM 14214</name>
    <dbReference type="NCBI Taxonomy" id="1121323"/>
    <lineage>
        <taxon>Bacteria</taxon>
        <taxon>Bacillati</taxon>
        <taxon>Bacillota</taxon>
        <taxon>Clostridia</taxon>
        <taxon>Lachnospirales</taxon>
        <taxon>Anaerotignaceae</taxon>
        <taxon>Anaerotignum</taxon>
    </lineage>
</organism>
<dbReference type="Pfam" id="PF05193">
    <property type="entry name" value="Peptidase_M16_C"/>
    <property type="match status" value="1"/>
</dbReference>
<evidence type="ECO:0000313" key="3">
    <source>
        <dbReference type="EMBL" id="SHK22795.1"/>
    </source>
</evidence>
<feature type="domain" description="Peptidase M16 N-terminal" evidence="1">
    <location>
        <begin position="63"/>
        <end position="174"/>
    </location>
</feature>
<accession>A0A1M6QRI9</accession>
<dbReference type="InterPro" id="IPR011249">
    <property type="entry name" value="Metalloenz_LuxS/M16"/>
</dbReference>
<dbReference type="InterPro" id="IPR050361">
    <property type="entry name" value="MPP/UQCRC_Complex"/>
</dbReference>
<dbReference type="AlphaFoldDB" id="A0A1M6QRI9"/>
<evidence type="ECO:0000259" key="1">
    <source>
        <dbReference type="Pfam" id="PF00675"/>
    </source>
</evidence>
<name>A0A1M6QRI9_9FIRM</name>
<dbReference type="EMBL" id="FRAH01000020">
    <property type="protein sequence ID" value="SHK22795.1"/>
    <property type="molecule type" value="Genomic_DNA"/>
</dbReference>
<dbReference type="InterPro" id="IPR007863">
    <property type="entry name" value="Peptidase_M16_C"/>
</dbReference>